<protein>
    <submittedName>
        <fullName evidence="3">Peptidase C14 caspase catalytic subunit p20</fullName>
    </submittedName>
</protein>
<keyword evidence="2" id="KW-0472">Membrane</keyword>
<dbReference type="eggNOG" id="COG1520">
    <property type="taxonomic scope" value="Bacteria"/>
</dbReference>
<accession>U5W5G4</accession>
<dbReference type="InterPro" id="IPR001680">
    <property type="entry name" value="WD40_rpt"/>
</dbReference>
<feature type="transmembrane region" description="Helical" evidence="2">
    <location>
        <begin position="20"/>
        <end position="41"/>
    </location>
</feature>
<dbReference type="SUPFAM" id="SSF69322">
    <property type="entry name" value="Tricorn protease domain 2"/>
    <property type="match status" value="1"/>
</dbReference>
<dbReference type="PROSITE" id="PS50082">
    <property type="entry name" value="WD_REPEATS_2"/>
    <property type="match status" value="1"/>
</dbReference>
<evidence type="ECO:0000256" key="2">
    <source>
        <dbReference type="SAM" id="Phobius"/>
    </source>
</evidence>
<dbReference type="STRING" id="1246995.AFR_24795"/>
<proteinExistence type="predicted"/>
<keyword evidence="2" id="KW-0812">Transmembrane</keyword>
<evidence type="ECO:0000256" key="1">
    <source>
        <dbReference type="PROSITE-ProRule" id="PRU00221"/>
    </source>
</evidence>
<name>U5W5G4_9ACTN</name>
<dbReference type="PANTHER" id="PTHR19855">
    <property type="entry name" value="WD40 REPEAT PROTEIN 12, 37"/>
    <property type="match status" value="1"/>
</dbReference>
<feature type="repeat" description="WD" evidence="1">
    <location>
        <begin position="844"/>
        <end position="877"/>
    </location>
</feature>
<dbReference type="Proteomes" id="UP000017746">
    <property type="component" value="Chromosome"/>
</dbReference>
<evidence type="ECO:0000313" key="3">
    <source>
        <dbReference type="EMBL" id="AGZ43225.1"/>
    </source>
</evidence>
<dbReference type="EMBL" id="CP006272">
    <property type="protein sequence ID" value="AGZ43225.1"/>
    <property type="molecule type" value="Genomic_DNA"/>
</dbReference>
<dbReference type="PATRIC" id="fig|1246995.3.peg.5023"/>
<evidence type="ECO:0000313" key="4">
    <source>
        <dbReference type="Proteomes" id="UP000017746"/>
    </source>
</evidence>
<dbReference type="PANTHER" id="PTHR19855:SF11">
    <property type="entry name" value="RIBOSOME BIOGENESIS PROTEIN WDR12"/>
    <property type="match status" value="1"/>
</dbReference>
<dbReference type="SUPFAM" id="SSF50998">
    <property type="entry name" value="Quinoprotein alcohol dehydrogenase-like"/>
    <property type="match status" value="1"/>
</dbReference>
<keyword evidence="1" id="KW-0853">WD repeat</keyword>
<dbReference type="Gene3D" id="2.130.10.10">
    <property type="entry name" value="YVTN repeat-like/Quinoprotein amine dehydrogenase"/>
    <property type="match status" value="2"/>
</dbReference>
<organism evidence="3 4">
    <name type="scientific">Actinoplanes friuliensis DSM 7358</name>
    <dbReference type="NCBI Taxonomy" id="1246995"/>
    <lineage>
        <taxon>Bacteria</taxon>
        <taxon>Bacillati</taxon>
        <taxon>Actinomycetota</taxon>
        <taxon>Actinomycetes</taxon>
        <taxon>Micromonosporales</taxon>
        <taxon>Micromonosporaceae</taxon>
        <taxon>Actinoplanes</taxon>
    </lineage>
</organism>
<dbReference type="KEGG" id="afs:AFR_24795"/>
<gene>
    <name evidence="3" type="ORF">AFR_24795</name>
</gene>
<dbReference type="InterPro" id="IPR011047">
    <property type="entry name" value="Quinoprotein_ADH-like_sf"/>
</dbReference>
<keyword evidence="4" id="KW-1185">Reference proteome</keyword>
<dbReference type="AlphaFoldDB" id="U5W5G4"/>
<keyword evidence="2" id="KW-1133">Transmembrane helix</keyword>
<dbReference type="InterPro" id="IPR015943">
    <property type="entry name" value="WD40/YVTN_repeat-like_dom_sf"/>
</dbReference>
<reference evidence="3 4" key="1">
    <citation type="journal article" date="2014" name="J. Biotechnol.">
        <title>Complete genome sequence of the actinobacterium Actinoplanes friuliensis HAG 010964, producer of the lipopeptide antibiotic friulimycin.</title>
        <authorList>
            <person name="Ruckert C."/>
            <person name="Szczepanowski R."/>
            <person name="Albersmeier A."/>
            <person name="Goesmann A."/>
            <person name="Fischer N."/>
            <person name="Steinkamper A."/>
            <person name="Puhler A."/>
            <person name="Biener R."/>
            <person name="Schwartz D."/>
            <person name="Kalinowski J."/>
        </authorList>
    </citation>
    <scope>NUCLEOTIDE SEQUENCE [LARGE SCALE GENOMIC DNA]</scope>
    <source>
        <strain evidence="3 4">DSM 7358</strain>
    </source>
</reference>
<sequence length="1196" mass="126262">MGGAVAAMAELSGTDDPRPITVVLWLTVAVLAFALPVTVLLTRSRQDRRRHGAEAVGELRRHFLTRGRGVTPSSFRRQWYFTGRERALRELSAWLAGELPGDHRTRVVTGGPGAGKSAVLGRVVTFGFPALRREVPAGQTPADAGLVPPPGSVHCVVHARGRTADQVAADIGRNVGRPVGTALELLAVPHRDAGRPVRGIVIDGVDEAQDPEHLITELLEPLAAGAAAWRIRLLLGLRTGADRSLLRRFGPYLLEVPLDDPGYFDRADLSEYARRCLLAEGEPGVSSPYRKRPELAARVAAAVAQRAGTNFLIVQLTCVTLAALPEATDASPEQFPDSVGAAMERYLAAFGAERRTARDLLVPLAFAQGAGLSDPVVWAALATALGTARYTEQDVAWLLGERRAVHLLTRADDASRLFHEALGEHLRAAVAERTGVRAAHRLITRTLIDHVPPGPDWLAAGKYVRLHLAAHASAAGQVTELLLDPLFLIATDPDEVIGVLPINERAEGRPSPELQDVIDVVLRAGRTLFVRNDAERAAYLQMAARKLGAEELAGRLAALPLALPWSVPWARWRTITAGAGLIGSQNEYVRRLSVGAQLIVACSDNSLGVWRLTAEGIHPVLLPERLRGLLSAAPVPGAVITVHTDGSLLRHDVVSGEVQPWTPKVGVDQLDYCAPITFQGRDLLVLGGASHVRLWDPVDDKPAGPLMQLPPGSSLLDAATCTGRPLVLTDLAGRVRAFDLAAGDPYGESFLAFDDTIADLDGPVWSGALGEADGHVVAVVAGRGDRPIVRYDLDTGGRLGGDLASPGIATMSLAVGYGLLGAGGADGRLKLWSWPAGEPIGHDVAAHEGGIDSVAVLELNRETVVVTGGRDGATRVWWPRDSAARTKDDLSTGQLLRMRVGGKERLLATTGDDLLLLDPGDGRTIATRPAPNRGRDTLGRYLGPGPGNVAITMADGTVHLIDAATLKTRRRFTAAGPDDIAALATAPGRVLVVTRTGMLQIWDPARPRPIRTVEVGPGVWNMVAINGIALAPGRDTIAAVVLDTGQPSAERLAAGCPLSSSIYRIVTGKITGRGVAVGIGASSHVHVWDATKGTLLVDTIIDDGHRMALSDAVVAPLHGRDVVVTGGYAGAIAIWDLDGRVGEVIELGSPVWSLAVVGGDTIVAGGPSGLIAITLGRDAVLTDRARRDLGVRLLGS</sequence>
<dbReference type="HOGENOM" id="CLU_002396_0_0_11"/>
<dbReference type="SUPFAM" id="SSF63829">
    <property type="entry name" value="Calcium-dependent phosphotriesterase"/>
    <property type="match status" value="1"/>
</dbReference>